<name>C5LS73_PERM5</name>
<keyword evidence="5" id="KW-0963">Cytoplasm</keyword>
<dbReference type="PROSITE" id="PS00303">
    <property type="entry name" value="S100_CABP"/>
    <property type="match status" value="1"/>
</dbReference>
<keyword evidence="4" id="KW-0106">Calcium</keyword>
<dbReference type="OMA" id="FYIVMTK"/>
<dbReference type="GO" id="GO:0005509">
    <property type="term" value="F:calcium ion binding"/>
    <property type="evidence" value="ECO:0007669"/>
    <property type="project" value="InterPro"/>
</dbReference>
<keyword evidence="5" id="KW-0206">Cytoskeleton</keyword>
<feature type="domain" description="EF-hand" evidence="7">
    <location>
        <begin position="104"/>
        <end position="139"/>
    </location>
</feature>
<keyword evidence="9" id="KW-1185">Reference proteome</keyword>
<comment type="subcellular location">
    <subcellularLocation>
        <location evidence="1">Cytoplasm</location>
        <location evidence="1">Cytoskeleton</location>
    </subcellularLocation>
</comment>
<evidence type="ECO:0000313" key="8">
    <source>
        <dbReference type="EMBL" id="EER00435.1"/>
    </source>
</evidence>
<dbReference type="PROSITE" id="PS00018">
    <property type="entry name" value="EF_HAND_1"/>
    <property type="match status" value="1"/>
</dbReference>
<sequence length="184" mass="20796">MSSPTRQSSMRSVNGFNAQDYERPGLRQEEIVELKAAFDLFDTDSSGEICLAELEAAMKSLGYESKSESIFTMLAELDKDGNASLSFEEFLELLSGEQTDDSQIPPAEIEKLFRLFDVDGKNFINVQDVERVAKEVGENISTEEARELVRQATRDPNRSELCLSGNWKITREAFYIVMTKKTFP</sequence>
<dbReference type="SMART" id="SM00054">
    <property type="entry name" value="EFh"/>
    <property type="match status" value="3"/>
</dbReference>
<proteinExistence type="inferred from homology"/>
<dbReference type="InterPro" id="IPR002048">
    <property type="entry name" value="EF_hand_dom"/>
</dbReference>
<comment type="similarity">
    <text evidence="2">Belongs to the centrin family.</text>
</comment>
<evidence type="ECO:0000256" key="2">
    <source>
        <dbReference type="ARBA" id="ARBA00005253"/>
    </source>
</evidence>
<dbReference type="InParanoid" id="C5LS73"/>
<dbReference type="InterPro" id="IPR011992">
    <property type="entry name" value="EF-hand-dom_pair"/>
</dbReference>
<dbReference type="RefSeq" id="XP_002767717.1">
    <property type="nucleotide sequence ID" value="XM_002767671.1"/>
</dbReference>
<dbReference type="Pfam" id="PF13499">
    <property type="entry name" value="EF-hand_7"/>
    <property type="match status" value="2"/>
</dbReference>
<organism evidence="9">
    <name type="scientific">Perkinsus marinus (strain ATCC 50983 / TXsc)</name>
    <dbReference type="NCBI Taxonomy" id="423536"/>
    <lineage>
        <taxon>Eukaryota</taxon>
        <taxon>Sar</taxon>
        <taxon>Alveolata</taxon>
        <taxon>Perkinsozoa</taxon>
        <taxon>Perkinsea</taxon>
        <taxon>Perkinsida</taxon>
        <taxon>Perkinsidae</taxon>
        <taxon>Perkinsus</taxon>
    </lineage>
</organism>
<evidence type="ECO:0000256" key="4">
    <source>
        <dbReference type="ARBA" id="ARBA00022837"/>
    </source>
</evidence>
<evidence type="ECO:0000256" key="3">
    <source>
        <dbReference type="ARBA" id="ARBA00022737"/>
    </source>
</evidence>
<dbReference type="AlphaFoldDB" id="C5LS73"/>
<dbReference type="PANTHER" id="PTHR23048:SF59">
    <property type="entry name" value="EF-HAND SUPERFAMILY PROTEIN"/>
    <property type="match status" value="1"/>
</dbReference>
<evidence type="ECO:0000256" key="1">
    <source>
        <dbReference type="ARBA" id="ARBA00004245"/>
    </source>
</evidence>
<feature type="compositionally biased region" description="Polar residues" evidence="6">
    <location>
        <begin position="1"/>
        <end position="17"/>
    </location>
</feature>
<gene>
    <name evidence="8" type="ORF">Pmar_PMAR027779</name>
</gene>
<dbReference type="Proteomes" id="UP000007800">
    <property type="component" value="Unassembled WGS sequence"/>
</dbReference>
<evidence type="ECO:0000256" key="5">
    <source>
        <dbReference type="ARBA" id="ARBA00023212"/>
    </source>
</evidence>
<dbReference type="InterPro" id="IPR018247">
    <property type="entry name" value="EF_Hand_1_Ca_BS"/>
</dbReference>
<dbReference type="CDD" id="cd00051">
    <property type="entry name" value="EFh"/>
    <property type="match status" value="1"/>
</dbReference>
<accession>C5LS73</accession>
<dbReference type="GeneID" id="9050207"/>
<dbReference type="PROSITE" id="PS50222">
    <property type="entry name" value="EF_HAND_2"/>
    <property type="match status" value="3"/>
</dbReference>
<evidence type="ECO:0000313" key="9">
    <source>
        <dbReference type="Proteomes" id="UP000007800"/>
    </source>
</evidence>
<protein>
    <submittedName>
        <fullName evidence="8">Centrin, putative</fullName>
    </submittedName>
</protein>
<feature type="domain" description="EF-hand" evidence="7">
    <location>
        <begin position="65"/>
        <end position="100"/>
    </location>
</feature>
<dbReference type="Gene3D" id="1.10.238.10">
    <property type="entry name" value="EF-hand"/>
    <property type="match status" value="2"/>
</dbReference>
<dbReference type="SUPFAM" id="SSF47473">
    <property type="entry name" value="EF-hand"/>
    <property type="match status" value="1"/>
</dbReference>
<feature type="region of interest" description="Disordered" evidence="6">
    <location>
        <begin position="1"/>
        <end position="21"/>
    </location>
</feature>
<evidence type="ECO:0000256" key="6">
    <source>
        <dbReference type="SAM" id="MobiDB-lite"/>
    </source>
</evidence>
<evidence type="ECO:0000259" key="7">
    <source>
        <dbReference type="PROSITE" id="PS50222"/>
    </source>
</evidence>
<reference evidence="8 9" key="1">
    <citation type="submission" date="2008-07" db="EMBL/GenBank/DDBJ databases">
        <authorList>
            <person name="El-Sayed N."/>
            <person name="Caler E."/>
            <person name="Inman J."/>
            <person name="Amedeo P."/>
            <person name="Hass B."/>
            <person name="Wortman J."/>
        </authorList>
    </citation>
    <scope>NUCLEOTIDE SEQUENCE [LARGE SCALE GENOMIC DNA]</scope>
    <source>
        <strain evidence="9">ATCC 50983 / TXsc</strain>
    </source>
</reference>
<dbReference type="InterPro" id="IPR050230">
    <property type="entry name" value="CALM/Myosin/TropC-like"/>
</dbReference>
<dbReference type="OrthoDB" id="26525at2759"/>
<dbReference type="FunFam" id="1.10.238.10:FF:000178">
    <property type="entry name" value="Calmodulin-2 A"/>
    <property type="match status" value="1"/>
</dbReference>
<dbReference type="PANTHER" id="PTHR23048">
    <property type="entry name" value="MYOSIN LIGHT CHAIN 1, 3"/>
    <property type="match status" value="1"/>
</dbReference>
<feature type="domain" description="EF-hand" evidence="7">
    <location>
        <begin position="29"/>
        <end position="64"/>
    </location>
</feature>
<dbReference type="EMBL" id="GG685043">
    <property type="protein sequence ID" value="EER00435.1"/>
    <property type="molecule type" value="Genomic_DNA"/>
</dbReference>
<dbReference type="InterPro" id="IPR001751">
    <property type="entry name" value="S100/CaBP7/8-like_CS"/>
</dbReference>
<keyword evidence="3" id="KW-0677">Repeat</keyword>
<dbReference type="GO" id="GO:0016460">
    <property type="term" value="C:myosin II complex"/>
    <property type="evidence" value="ECO:0007669"/>
    <property type="project" value="TreeGrafter"/>
</dbReference>